<keyword evidence="5" id="KW-1185">Reference proteome</keyword>
<reference evidence="4 5" key="1">
    <citation type="journal article" date="2014" name="Genome Announc.">
        <title>Complete Genome Sequence of Amino Acid-Utilizing Eubacterium acidaminophilum al-2 (DSM 3953).</title>
        <authorList>
            <person name="Poehlein A."/>
            <person name="Andreesen J.R."/>
            <person name="Daniel R."/>
        </authorList>
    </citation>
    <scope>NUCLEOTIDE SEQUENCE [LARGE SCALE GENOMIC DNA]</scope>
    <source>
        <strain evidence="4 5">DSM 3953</strain>
    </source>
</reference>
<feature type="domain" description="Peptidase M20 dimerisation" evidence="3">
    <location>
        <begin position="181"/>
        <end position="275"/>
    </location>
</feature>
<dbReference type="PIRSF" id="PIRSF005962">
    <property type="entry name" value="Pept_M20D_amidohydro"/>
    <property type="match status" value="1"/>
</dbReference>
<dbReference type="PANTHER" id="PTHR11014:SF98">
    <property type="entry name" value="N-ACETYLDIAMINOPIMELATE DEACETYLASE"/>
    <property type="match status" value="1"/>
</dbReference>
<dbReference type="SUPFAM" id="SSF53187">
    <property type="entry name" value="Zn-dependent exopeptidases"/>
    <property type="match status" value="1"/>
</dbReference>
<keyword evidence="1 4" id="KW-0378">Hydrolase</keyword>
<dbReference type="Pfam" id="PF01546">
    <property type="entry name" value="Peptidase_M20"/>
    <property type="match status" value="1"/>
</dbReference>
<dbReference type="GO" id="GO:0050118">
    <property type="term" value="F:N-acetyldiaminopimelate deacetylase activity"/>
    <property type="evidence" value="ECO:0007669"/>
    <property type="project" value="UniProtKB-EC"/>
</dbReference>
<proteinExistence type="predicted"/>
<dbReference type="PATRIC" id="fig|1286171.3.peg.1540"/>
<evidence type="ECO:0000256" key="2">
    <source>
        <dbReference type="PIRSR" id="PIRSR005962-1"/>
    </source>
</evidence>
<protein>
    <submittedName>
        <fullName evidence="4">Putative N-acetyldiaminopimelate deacetylase DapL</fullName>
        <ecNumber evidence="4">3.5.1.47</ecNumber>
    </submittedName>
</protein>
<dbReference type="InterPro" id="IPR011650">
    <property type="entry name" value="Peptidase_M20_dimer"/>
</dbReference>
<organism evidence="4 5">
    <name type="scientific">Peptoclostridium acidaminophilum DSM 3953</name>
    <dbReference type="NCBI Taxonomy" id="1286171"/>
    <lineage>
        <taxon>Bacteria</taxon>
        <taxon>Bacillati</taxon>
        <taxon>Bacillota</taxon>
        <taxon>Clostridia</taxon>
        <taxon>Peptostreptococcales</taxon>
        <taxon>Peptoclostridiaceae</taxon>
        <taxon>Peptoclostridium</taxon>
    </lineage>
</organism>
<evidence type="ECO:0000313" key="4">
    <source>
        <dbReference type="EMBL" id="AHM56884.1"/>
    </source>
</evidence>
<gene>
    <name evidence="4" type="primary">dapL</name>
    <name evidence="4" type="ORF">EAL2_c15890</name>
</gene>
<dbReference type="PANTHER" id="PTHR11014">
    <property type="entry name" value="PEPTIDASE M20 FAMILY MEMBER"/>
    <property type="match status" value="1"/>
</dbReference>
<dbReference type="InterPro" id="IPR017439">
    <property type="entry name" value="Amidohydrolase"/>
</dbReference>
<dbReference type="SUPFAM" id="SSF55031">
    <property type="entry name" value="Bacterial exopeptidase dimerisation domain"/>
    <property type="match status" value="1"/>
</dbReference>
<dbReference type="EC" id="3.5.1.47" evidence="4"/>
<dbReference type="Gene3D" id="3.40.630.10">
    <property type="entry name" value="Zn peptidases"/>
    <property type="match status" value="1"/>
</dbReference>
<feature type="binding site" evidence="2">
    <location>
        <position position="102"/>
    </location>
    <ligand>
        <name>Mn(2+)</name>
        <dbReference type="ChEBI" id="CHEBI:29035"/>
        <label>2</label>
    </ligand>
</feature>
<feature type="binding site" evidence="2">
    <location>
        <position position="136"/>
    </location>
    <ligand>
        <name>Mn(2+)</name>
        <dbReference type="ChEBI" id="CHEBI:29035"/>
        <label>2</label>
    </ligand>
</feature>
<evidence type="ECO:0000313" key="5">
    <source>
        <dbReference type="Proteomes" id="UP000019591"/>
    </source>
</evidence>
<dbReference type="FunFam" id="3.30.70.360:FF:000001">
    <property type="entry name" value="N-acetyldiaminopimelate deacetylase"/>
    <property type="match status" value="1"/>
</dbReference>
<dbReference type="Proteomes" id="UP000019591">
    <property type="component" value="Chromosome"/>
</dbReference>
<dbReference type="EMBL" id="CP007452">
    <property type="protein sequence ID" value="AHM56884.1"/>
    <property type="molecule type" value="Genomic_DNA"/>
</dbReference>
<accession>W8T543</accession>
<dbReference type="STRING" id="1286171.EAL2_c15890"/>
<dbReference type="InterPro" id="IPR002933">
    <property type="entry name" value="Peptidase_M20"/>
</dbReference>
<dbReference type="AlphaFoldDB" id="W8T543"/>
<feature type="binding site" evidence="2">
    <location>
        <position position="162"/>
    </location>
    <ligand>
        <name>Mn(2+)</name>
        <dbReference type="ChEBI" id="CHEBI:29035"/>
        <label>2</label>
    </ligand>
</feature>
<dbReference type="HOGENOM" id="CLU_023257_1_1_9"/>
<dbReference type="KEGG" id="eac:EAL2_c15890"/>
<feature type="binding site" evidence="2">
    <location>
        <position position="357"/>
    </location>
    <ligand>
        <name>Mn(2+)</name>
        <dbReference type="ChEBI" id="CHEBI:29035"/>
        <label>2</label>
    </ligand>
</feature>
<evidence type="ECO:0000259" key="3">
    <source>
        <dbReference type="Pfam" id="PF07687"/>
    </source>
</evidence>
<evidence type="ECO:0000256" key="1">
    <source>
        <dbReference type="ARBA" id="ARBA00022801"/>
    </source>
</evidence>
<dbReference type="GO" id="GO:0019877">
    <property type="term" value="P:diaminopimelate biosynthetic process"/>
    <property type="evidence" value="ECO:0007669"/>
    <property type="project" value="TreeGrafter"/>
</dbReference>
<dbReference type="Gene3D" id="3.30.70.360">
    <property type="match status" value="1"/>
</dbReference>
<keyword evidence="2" id="KW-0479">Metal-binding</keyword>
<sequence>MCFAEYSMKYEDINPETLEFKEIICGHRRSLHEIAELGLKEYKTAEYIRSRLDSLGIQHDALLETSVTGVIKGSVGKRTVAFRADMDGLNAGDGSVRHLCGHDGHMSILLGLVEYLCSRKELIRDNVAFIFQPAEESPGGALPLLNAGLVEKYGIDEIYGLHMYPDVSEGLAGVRPLYFLSGAGEVNIEITGKSGHGAMPQDANDSIVAAAGFISALQTIISRNIRPLDEGVLTIGRIEGGSRRNIISGNVRLEGTIRAFKDNVYEKIKERIFEVARGFETVYGCSIEVNIKDDYPPVNNDEKLFEEFKEAVGEENISLLEPLMIAEDFAYYQRRIPGLFFMLGSRNEDLGFTKSLHNIDFDFDEKALIFGLEFYIRLLRHKGVIS</sequence>
<dbReference type="Pfam" id="PF07687">
    <property type="entry name" value="M20_dimer"/>
    <property type="match status" value="1"/>
</dbReference>
<feature type="binding site" evidence="2">
    <location>
        <position position="100"/>
    </location>
    <ligand>
        <name>Mn(2+)</name>
        <dbReference type="ChEBI" id="CHEBI:29035"/>
        <label>2</label>
    </ligand>
</feature>
<keyword evidence="2" id="KW-0464">Manganese</keyword>
<dbReference type="GO" id="GO:0046872">
    <property type="term" value="F:metal ion binding"/>
    <property type="evidence" value="ECO:0007669"/>
    <property type="project" value="UniProtKB-KW"/>
</dbReference>
<dbReference type="NCBIfam" id="TIGR01891">
    <property type="entry name" value="amidohydrolases"/>
    <property type="match status" value="1"/>
</dbReference>
<comment type="cofactor">
    <cofactor evidence="2">
        <name>Mn(2+)</name>
        <dbReference type="ChEBI" id="CHEBI:29035"/>
    </cofactor>
    <text evidence="2">The Mn(2+) ion enhances activity.</text>
</comment>
<dbReference type="InterPro" id="IPR036264">
    <property type="entry name" value="Bact_exopeptidase_dim_dom"/>
</dbReference>
<name>W8T543_PEPAC</name>
<dbReference type="eggNOG" id="COG1473">
    <property type="taxonomic scope" value="Bacteria"/>
</dbReference>